<keyword evidence="2" id="KW-1185">Reference proteome</keyword>
<reference evidence="1 2" key="1">
    <citation type="submission" date="2014-04" db="EMBL/GenBank/DDBJ databases">
        <authorList>
            <consortium name="DOE Joint Genome Institute"/>
            <person name="Kuo A."/>
            <person name="Kohler A."/>
            <person name="Costa M.D."/>
            <person name="Nagy L.G."/>
            <person name="Floudas D."/>
            <person name="Copeland A."/>
            <person name="Barry K.W."/>
            <person name="Cichocki N."/>
            <person name="Veneault-Fourrey C."/>
            <person name="LaButti K."/>
            <person name="Lindquist E.A."/>
            <person name="Lipzen A."/>
            <person name="Lundell T."/>
            <person name="Morin E."/>
            <person name="Murat C."/>
            <person name="Sun H."/>
            <person name="Tunlid A."/>
            <person name="Henrissat B."/>
            <person name="Grigoriev I.V."/>
            <person name="Hibbett D.S."/>
            <person name="Martin F."/>
            <person name="Nordberg H.P."/>
            <person name="Cantor M.N."/>
            <person name="Hua S.X."/>
        </authorList>
    </citation>
    <scope>NUCLEOTIDE SEQUENCE [LARGE SCALE GENOMIC DNA]</scope>
    <source>
        <strain evidence="1 2">441</strain>
    </source>
</reference>
<reference evidence="2" key="2">
    <citation type="submission" date="2015-01" db="EMBL/GenBank/DDBJ databases">
        <title>Evolutionary Origins and Diversification of the Mycorrhizal Mutualists.</title>
        <authorList>
            <consortium name="DOE Joint Genome Institute"/>
            <consortium name="Mycorrhizal Genomics Consortium"/>
            <person name="Kohler A."/>
            <person name="Kuo A."/>
            <person name="Nagy L.G."/>
            <person name="Floudas D."/>
            <person name="Copeland A."/>
            <person name="Barry K.W."/>
            <person name="Cichocki N."/>
            <person name="Veneault-Fourrey C."/>
            <person name="LaButti K."/>
            <person name="Lindquist E.A."/>
            <person name="Lipzen A."/>
            <person name="Lundell T."/>
            <person name="Morin E."/>
            <person name="Murat C."/>
            <person name="Riley R."/>
            <person name="Ohm R."/>
            <person name="Sun H."/>
            <person name="Tunlid A."/>
            <person name="Henrissat B."/>
            <person name="Grigoriev I.V."/>
            <person name="Hibbett D.S."/>
            <person name="Martin F."/>
        </authorList>
    </citation>
    <scope>NUCLEOTIDE SEQUENCE [LARGE SCALE GENOMIC DNA]</scope>
    <source>
        <strain evidence="2">441</strain>
    </source>
</reference>
<evidence type="ECO:0000313" key="1">
    <source>
        <dbReference type="EMBL" id="KIK15912.1"/>
    </source>
</evidence>
<dbReference type="AlphaFoldDB" id="A0A0C9Z0U1"/>
<evidence type="ECO:0000313" key="2">
    <source>
        <dbReference type="Proteomes" id="UP000054018"/>
    </source>
</evidence>
<dbReference type="EMBL" id="KN833872">
    <property type="protein sequence ID" value="KIK15912.1"/>
    <property type="molecule type" value="Genomic_DNA"/>
</dbReference>
<proteinExistence type="predicted"/>
<accession>A0A0C9Z0U1</accession>
<organism evidence="1 2">
    <name type="scientific">Pisolithus microcarpus 441</name>
    <dbReference type="NCBI Taxonomy" id="765257"/>
    <lineage>
        <taxon>Eukaryota</taxon>
        <taxon>Fungi</taxon>
        <taxon>Dikarya</taxon>
        <taxon>Basidiomycota</taxon>
        <taxon>Agaricomycotina</taxon>
        <taxon>Agaricomycetes</taxon>
        <taxon>Agaricomycetidae</taxon>
        <taxon>Boletales</taxon>
        <taxon>Sclerodermatineae</taxon>
        <taxon>Pisolithaceae</taxon>
        <taxon>Pisolithus</taxon>
    </lineage>
</organism>
<gene>
    <name evidence="1" type="ORF">PISMIDRAFT_16164</name>
</gene>
<name>A0A0C9Z0U1_9AGAM</name>
<dbReference type="HOGENOM" id="CLU_2197988_0_0_1"/>
<protein>
    <submittedName>
        <fullName evidence="1">Uncharacterized protein</fullName>
    </submittedName>
</protein>
<dbReference type="Proteomes" id="UP000054018">
    <property type="component" value="Unassembled WGS sequence"/>
</dbReference>
<sequence>MSRTSSATPTPEIQTPILEIRMARVDARYSAAPLSRLHASHVLQSLDAIHRTKEIVLGTVTTDVVLHGVARRLCDLPVGWTPQQGSLAGGPVHTIRKAKRSKSCFLDA</sequence>